<comment type="similarity">
    <text evidence="1">Belongs to the BicC family.</text>
</comment>
<organism evidence="6 9">
    <name type="scientific">Rotaria sordida</name>
    <dbReference type="NCBI Taxonomy" id="392033"/>
    <lineage>
        <taxon>Eukaryota</taxon>
        <taxon>Metazoa</taxon>
        <taxon>Spiralia</taxon>
        <taxon>Gnathifera</taxon>
        <taxon>Rotifera</taxon>
        <taxon>Eurotatoria</taxon>
        <taxon>Bdelloidea</taxon>
        <taxon>Philodinida</taxon>
        <taxon>Philodinidae</taxon>
        <taxon>Rotaria</taxon>
    </lineage>
</organism>
<dbReference type="EMBL" id="CAJNOH010000001">
    <property type="protein sequence ID" value="CAF0722053.1"/>
    <property type="molecule type" value="Genomic_DNA"/>
</dbReference>
<dbReference type="GO" id="GO:0003723">
    <property type="term" value="F:RNA binding"/>
    <property type="evidence" value="ECO:0007669"/>
    <property type="project" value="UniProtKB-UniRule"/>
</dbReference>
<dbReference type="InterPro" id="IPR013761">
    <property type="entry name" value="SAM/pointed_sf"/>
</dbReference>
<dbReference type="InterPro" id="IPR054727">
    <property type="entry name" value="BICC1_KH"/>
</dbReference>
<dbReference type="PROSITE" id="PS50105">
    <property type="entry name" value="SAM_DOMAIN"/>
    <property type="match status" value="1"/>
</dbReference>
<accession>A0A813X5F0</accession>
<dbReference type="Gene3D" id="3.30.310.270">
    <property type="match status" value="2"/>
</dbReference>
<dbReference type="SMART" id="SM00454">
    <property type="entry name" value="SAM"/>
    <property type="match status" value="1"/>
</dbReference>
<dbReference type="SUPFAM" id="SSF54791">
    <property type="entry name" value="Eukaryotic type KH-domain (KH-domain type I)"/>
    <property type="match status" value="1"/>
</dbReference>
<dbReference type="SUPFAM" id="SSF47769">
    <property type="entry name" value="SAM/Pointed domain"/>
    <property type="match status" value="1"/>
</dbReference>
<evidence type="ECO:0000313" key="5">
    <source>
        <dbReference type="EMBL" id="CAF0722053.1"/>
    </source>
</evidence>
<keyword evidence="2" id="KW-0677">Repeat</keyword>
<dbReference type="Proteomes" id="UP000663864">
    <property type="component" value="Unassembled WGS sequence"/>
</dbReference>
<dbReference type="GO" id="GO:0005737">
    <property type="term" value="C:cytoplasm"/>
    <property type="evidence" value="ECO:0007669"/>
    <property type="project" value="TreeGrafter"/>
</dbReference>
<dbReference type="Gene3D" id="1.10.150.50">
    <property type="entry name" value="Transcription Factor, Ets-1"/>
    <property type="match status" value="1"/>
</dbReference>
<feature type="domain" description="SAM" evidence="4">
    <location>
        <begin position="489"/>
        <end position="537"/>
    </location>
</feature>
<dbReference type="AlphaFoldDB" id="A0A813X5F0"/>
<dbReference type="Pfam" id="PF00013">
    <property type="entry name" value="KH_1"/>
    <property type="match status" value="1"/>
</dbReference>
<dbReference type="Proteomes" id="UP000663882">
    <property type="component" value="Unassembled WGS sequence"/>
</dbReference>
<dbReference type="EMBL" id="CAJNOT010000159">
    <property type="protein sequence ID" value="CAF0870873.1"/>
    <property type="molecule type" value="Genomic_DNA"/>
</dbReference>
<reference evidence="6" key="1">
    <citation type="submission" date="2021-02" db="EMBL/GenBank/DDBJ databases">
        <authorList>
            <person name="Nowell W R."/>
        </authorList>
    </citation>
    <scope>NUCLEOTIDE SEQUENCE</scope>
</reference>
<dbReference type="Proteomes" id="UP000663889">
    <property type="component" value="Unassembled WGS sequence"/>
</dbReference>
<dbReference type="SMART" id="SM00322">
    <property type="entry name" value="KH"/>
    <property type="match status" value="1"/>
</dbReference>
<gene>
    <name evidence="5" type="ORF">PYM288_LOCUS274</name>
    <name evidence="7" type="ORF">RFH988_LOCUS7684</name>
    <name evidence="8" type="ORF">SEV965_LOCUS5975</name>
    <name evidence="6" type="ORF">ZHD862_LOCUS5871</name>
</gene>
<dbReference type="InterPro" id="IPR004087">
    <property type="entry name" value="KH_dom"/>
</dbReference>
<protein>
    <recommendedName>
        <fullName evidence="4">SAM domain-containing protein</fullName>
    </recommendedName>
</protein>
<dbReference type="Pfam" id="PF00536">
    <property type="entry name" value="SAM_1"/>
    <property type="match status" value="1"/>
</dbReference>
<comment type="caution">
    <text evidence="6">The sequence shown here is derived from an EMBL/GenBank/DDBJ whole genome shotgun (WGS) entry which is preliminary data.</text>
</comment>
<dbReference type="Proteomes" id="UP000663854">
    <property type="component" value="Unassembled WGS sequence"/>
</dbReference>
<dbReference type="EMBL" id="CAJNOO010000246">
    <property type="protein sequence ID" value="CAF0875312.1"/>
    <property type="molecule type" value="Genomic_DNA"/>
</dbReference>
<evidence type="ECO:0000256" key="3">
    <source>
        <dbReference type="PROSITE-ProRule" id="PRU00117"/>
    </source>
</evidence>
<evidence type="ECO:0000313" key="8">
    <source>
        <dbReference type="EMBL" id="CAF0907710.1"/>
    </source>
</evidence>
<dbReference type="PANTHER" id="PTHR10627">
    <property type="entry name" value="SCP160"/>
    <property type="match status" value="1"/>
</dbReference>
<evidence type="ECO:0000313" key="6">
    <source>
        <dbReference type="EMBL" id="CAF0870873.1"/>
    </source>
</evidence>
<dbReference type="Pfam" id="PF22985">
    <property type="entry name" value="KH_BICC1"/>
    <property type="match status" value="1"/>
</dbReference>
<dbReference type="InterPro" id="IPR001660">
    <property type="entry name" value="SAM"/>
</dbReference>
<evidence type="ECO:0000256" key="2">
    <source>
        <dbReference type="ARBA" id="ARBA00022737"/>
    </source>
</evidence>
<keyword evidence="3" id="KW-0694">RNA-binding</keyword>
<evidence type="ECO:0000313" key="9">
    <source>
        <dbReference type="Proteomes" id="UP000663864"/>
    </source>
</evidence>
<name>A0A813X5F0_9BILA</name>
<proteinExistence type="inferred from homology"/>
<dbReference type="InterPro" id="IPR036612">
    <property type="entry name" value="KH_dom_type_1_sf"/>
</dbReference>
<dbReference type="PROSITE" id="PS50084">
    <property type="entry name" value="KH_TYPE_1"/>
    <property type="match status" value="1"/>
</dbReference>
<dbReference type="InterPro" id="IPR004088">
    <property type="entry name" value="KH_dom_type_1"/>
</dbReference>
<evidence type="ECO:0000256" key="1">
    <source>
        <dbReference type="ARBA" id="ARBA00007662"/>
    </source>
</evidence>
<dbReference type="OrthoDB" id="271862at2759"/>
<dbReference type="PANTHER" id="PTHR10627:SF69">
    <property type="entry name" value="PROTEIN BICAUDAL C"/>
    <property type="match status" value="1"/>
</dbReference>
<evidence type="ECO:0000313" key="7">
    <source>
        <dbReference type="EMBL" id="CAF0875312.1"/>
    </source>
</evidence>
<evidence type="ECO:0000259" key="4">
    <source>
        <dbReference type="PROSITE" id="PS50105"/>
    </source>
</evidence>
<sequence>MNQPAKRCRFSTITPSSTLNEFLPSMRTTNMERATLKIEIPFTDHAHCIGRQGNQIQSIMSATDTHIHFPDGNREPNGTKSNQVSITGTVSSIEEARKRIREILPMSLKFLIPPTELINIINDDYPLFKNVRTRFGVIVLPRPYAKTGDVYCIVRGLINQPGLAEATEYLIQAFYGFEAPLIKVTCQTEVSEQYHVYLQTRQQSKDMCIAAIEQYTHTTIQFPTMINSNLSQDNTNNYGRRTSVIISGSPTQVCQARKLFDLCLPVILNFEIPIDKEPTRAQTAHIKDKLNVTTTVRTRKDKIGKLVTVQSQEYNCDQLFRARAIILGLSESTNNHILPINTNALFDLNQTSTFLSDLSFPTASSSLFLTSSSAATTTTNHMTDSILIPIEPCYIPPTQQIDTVLVPIVETSTAKKPSPIGHERSSSRNLDQESIIWPTNNDRIPSLFVFDSSTQQTLKPTDINNLESIDNTLAFPIQDNCSTKLLTLLRSLNLEKYWSTFERNEIDYCTFLSMTDHDLTQIGIEAFGARRRMQQAIADHALANINRY</sequence>
<dbReference type="EMBL" id="CAJNOU010000188">
    <property type="protein sequence ID" value="CAF0907710.1"/>
    <property type="molecule type" value="Genomic_DNA"/>
</dbReference>